<accession>A0ABP8SRC7</accession>
<sequence length="134" mass="13456">MRVTFVSVGAALAVLTVGGCGSVTGRGDAAAAVAVRMLTAITQQDGAGACAALAPDTAAELEQSADKPCVEAILDENLPAPGPVSASHVYGQWAQVRLIGDTVFLAVFPGGWRVVAAGCTARGDRPYDCLLQGG</sequence>
<evidence type="ECO:0000313" key="1">
    <source>
        <dbReference type="EMBL" id="GAA4573122.1"/>
    </source>
</evidence>
<name>A0ABP8SRC7_9ACTN</name>
<dbReference type="PROSITE" id="PS51257">
    <property type="entry name" value="PROKAR_LIPOPROTEIN"/>
    <property type="match status" value="1"/>
</dbReference>
<evidence type="ECO:0000313" key="2">
    <source>
        <dbReference type="Proteomes" id="UP001500307"/>
    </source>
</evidence>
<organism evidence="1 2">
    <name type="scientific">Micromonospora coerulea</name>
    <dbReference type="NCBI Taxonomy" id="47856"/>
    <lineage>
        <taxon>Bacteria</taxon>
        <taxon>Bacillati</taxon>
        <taxon>Actinomycetota</taxon>
        <taxon>Actinomycetes</taxon>
        <taxon>Micromonosporales</taxon>
        <taxon>Micromonosporaceae</taxon>
        <taxon>Micromonospora</taxon>
    </lineage>
</organism>
<dbReference type="EMBL" id="BAABGU010000020">
    <property type="protein sequence ID" value="GAA4573122.1"/>
    <property type="molecule type" value="Genomic_DNA"/>
</dbReference>
<gene>
    <name evidence="1" type="ORF">GCM10023176_37470</name>
</gene>
<reference evidence="2" key="1">
    <citation type="journal article" date="2019" name="Int. J. Syst. Evol. Microbiol.">
        <title>The Global Catalogue of Microorganisms (GCM) 10K type strain sequencing project: providing services to taxonomists for standard genome sequencing and annotation.</title>
        <authorList>
            <consortium name="The Broad Institute Genomics Platform"/>
            <consortium name="The Broad Institute Genome Sequencing Center for Infectious Disease"/>
            <person name="Wu L."/>
            <person name="Ma J."/>
        </authorList>
    </citation>
    <scope>NUCLEOTIDE SEQUENCE [LARGE SCALE GENOMIC DNA]</scope>
    <source>
        <strain evidence="2">JCM 3175</strain>
    </source>
</reference>
<evidence type="ECO:0008006" key="3">
    <source>
        <dbReference type="Google" id="ProtNLM"/>
    </source>
</evidence>
<proteinExistence type="predicted"/>
<comment type="caution">
    <text evidence="1">The sequence shown here is derived from an EMBL/GenBank/DDBJ whole genome shotgun (WGS) entry which is preliminary data.</text>
</comment>
<keyword evidence="2" id="KW-1185">Reference proteome</keyword>
<protein>
    <recommendedName>
        <fullName evidence="3">Lipoprotein</fullName>
    </recommendedName>
</protein>
<dbReference type="Proteomes" id="UP001500307">
    <property type="component" value="Unassembled WGS sequence"/>
</dbReference>